<dbReference type="OrthoDB" id="2285229at2759"/>
<proteinExistence type="predicted"/>
<gene>
    <name evidence="3" type="ORF">OSTQU699_LOCUS301</name>
</gene>
<dbReference type="InterPro" id="IPR012340">
    <property type="entry name" value="NA-bd_OB-fold"/>
</dbReference>
<dbReference type="GO" id="GO:0003723">
    <property type="term" value="F:RNA binding"/>
    <property type="evidence" value="ECO:0007669"/>
    <property type="project" value="InterPro"/>
</dbReference>
<feature type="compositionally biased region" description="Basic residues" evidence="1">
    <location>
        <begin position="520"/>
        <end position="532"/>
    </location>
</feature>
<evidence type="ECO:0000313" key="4">
    <source>
        <dbReference type="Proteomes" id="UP000708148"/>
    </source>
</evidence>
<name>A0A8S1IK64_9CHLO</name>
<dbReference type="GO" id="GO:0000175">
    <property type="term" value="F:3'-5'-RNA exonuclease activity"/>
    <property type="evidence" value="ECO:0007669"/>
    <property type="project" value="TreeGrafter"/>
</dbReference>
<accession>A0A8S1IK64</accession>
<comment type="caution">
    <text evidence="3">The sequence shown here is derived from an EMBL/GenBank/DDBJ whole genome shotgun (WGS) entry which is preliminary data.</text>
</comment>
<sequence length="904" mass="101837">MAITMGYGGVGKLTDEKFARGWIKCIPRVASGEHIGSNLNPWNEDDFKPHEINEWFVHVYYDLALGVRRGRGPNGAWCAVICPCSRLTEEQPPAEIAMRVADLFGLAGDWMPSGISYEGLLHYKIQNALEVVEEWKRGTFSPRVLAKMVRAMGKIGMLTPQEYEPMVAHIAQVIGWSEMDVWGAIKIAGEHDFTSKAIKINEVRVLADGAKDLDDAISLQRDGESIELTTYIALPASSLTRDDSAFADALEQRETLYFARGKRSMLPDALEASHSLSDAQERAALEVKMMFDASNVAICKDVRVRATSVRVDKALTYAQARALLKAGDTDMRDLAWLSAQLFRARNTHALALFDGDAAEHGLYMTGEGIIEHAHRAHMIVAEAMILTNRALAEWCRARALPIMWRNHRAQSEDADVTEAFALARARGDAREMFLLAPKLMHCLARATYNSTREEHFGLGLDGYAHFTSPLRRAADLINQAQILAYLNHAPLPFLEDALAGIEEMWRAPGQQEAIDERRAERSKKQHTRRAKKKLERTGVIYKNAAAFERLTKAMARGHLEMDVEELAEQLELAARRRCVPVPVLSTILLEEGVSELVEPALQALISTPSLAVSLWHHGQNIEVLDAVRVKEGKMRAISSKSWWGEFRRILAEPCDRRGALLHELRDVVPDFGEEEKAAARARLLEEIDPWELTVAVLPLMMTHAKTPTPWRVYPDQDSGVGHDAYAVAGVELFEETDDAGVYLLIAFYRTLTSLFCEAMENVRARDLEQIRRYAGVVWPDELFSGFIERLHFGGVSDRSRFFELRRMLVRLEGCQSLSMLVVLLDTNPLTPEPRGSMVWPAIRCVAEAINERVFAWPWERAVLQARIEFRHTTDFEQVMNDVIDSCCLKVQEKRREVFVESKSL</sequence>
<dbReference type="GO" id="GO:0006402">
    <property type="term" value="P:mRNA catabolic process"/>
    <property type="evidence" value="ECO:0007669"/>
    <property type="project" value="TreeGrafter"/>
</dbReference>
<keyword evidence="4" id="KW-1185">Reference proteome</keyword>
<dbReference type="SMART" id="SM00955">
    <property type="entry name" value="RNB"/>
    <property type="match status" value="1"/>
</dbReference>
<evidence type="ECO:0000259" key="2">
    <source>
        <dbReference type="SMART" id="SM00955"/>
    </source>
</evidence>
<dbReference type="Pfam" id="PF00773">
    <property type="entry name" value="RNB"/>
    <property type="match status" value="1"/>
</dbReference>
<dbReference type="Proteomes" id="UP000708148">
    <property type="component" value="Unassembled WGS sequence"/>
</dbReference>
<dbReference type="PANTHER" id="PTHR23355">
    <property type="entry name" value="RIBONUCLEASE"/>
    <property type="match status" value="1"/>
</dbReference>
<evidence type="ECO:0000256" key="1">
    <source>
        <dbReference type="SAM" id="MobiDB-lite"/>
    </source>
</evidence>
<feature type="region of interest" description="Disordered" evidence="1">
    <location>
        <begin position="511"/>
        <end position="532"/>
    </location>
</feature>
<dbReference type="InterPro" id="IPR001900">
    <property type="entry name" value="RNase_II/R"/>
</dbReference>
<organism evidence="3 4">
    <name type="scientific">Ostreobium quekettii</name>
    <dbReference type="NCBI Taxonomy" id="121088"/>
    <lineage>
        <taxon>Eukaryota</taxon>
        <taxon>Viridiplantae</taxon>
        <taxon>Chlorophyta</taxon>
        <taxon>core chlorophytes</taxon>
        <taxon>Ulvophyceae</taxon>
        <taxon>TCBD clade</taxon>
        <taxon>Bryopsidales</taxon>
        <taxon>Ostreobineae</taxon>
        <taxon>Ostreobiaceae</taxon>
        <taxon>Ostreobium</taxon>
    </lineage>
</organism>
<dbReference type="SUPFAM" id="SSF50249">
    <property type="entry name" value="Nucleic acid-binding proteins"/>
    <property type="match status" value="1"/>
</dbReference>
<reference evidence="3" key="1">
    <citation type="submission" date="2020-12" db="EMBL/GenBank/DDBJ databases">
        <authorList>
            <person name="Iha C."/>
        </authorList>
    </citation>
    <scope>NUCLEOTIDE SEQUENCE</scope>
</reference>
<protein>
    <recommendedName>
        <fullName evidence="2">RNB domain-containing protein</fullName>
    </recommendedName>
</protein>
<dbReference type="InterPro" id="IPR050180">
    <property type="entry name" value="RNR_Ribonuclease"/>
</dbReference>
<dbReference type="EMBL" id="CAJHUC010000285">
    <property type="protein sequence ID" value="CAD7694940.1"/>
    <property type="molecule type" value="Genomic_DNA"/>
</dbReference>
<dbReference type="PANTHER" id="PTHR23355:SF9">
    <property type="entry name" value="DIS3-LIKE EXONUCLEASE 2"/>
    <property type="match status" value="1"/>
</dbReference>
<dbReference type="AlphaFoldDB" id="A0A8S1IK64"/>
<evidence type="ECO:0000313" key="3">
    <source>
        <dbReference type="EMBL" id="CAD7694940.1"/>
    </source>
</evidence>
<feature type="domain" description="RNB" evidence="2">
    <location>
        <begin position="204"/>
        <end position="488"/>
    </location>
</feature>